<evidence type="ECO:0000259" key="4">
    <source>
        <dbReference type="Pfam" id="PF12624"/>
    </source>
</evidence>
<evidence type="ECO:0000313" key="5">
    <source>
        <dbReference type="EMBL" id="KAF0304654.1"/>
    </source>
</evidence>
<reference evidence="5 6" key="1">
    <citation type="submission" date="2019-07" db="EMBL/GenBank/DDBJ databases">
        <title>Draft genome assembly of a fouling barnacle, Amphibalanus amphitrite (Darwin, 1854): The first reference genome for Thecostraca.</title>
        <authorList>
            <person name="Kim W."/>
        </authorList>
    </citation>
    <scope>NUCLEOTIDE SEQUENCE [LARGE SCALE GENOMIC DNA]</scope>
    <source>
        <strain evidence="5">SNU_AA5</strain>
        <tissue evidence="5">Soma without cirri and trophi</tissue>
    </source>
</reference>
<name>A0A6A4WLK1_AMPAM</name>
<gene>
    <name evidence="5" type="primary">Vps13c_0</name>
    <name evidence="5" type="ORF">FJT64_002697</name>
</gene>
<feature type="region of interest" description="Disordered" evidence="3">
    <location>
        <begin position="1"/>
        <end position="25"/>
    </location>
</feature>
<dbReference type="EMBL" id="VIIS01000825">
    <property type="protein sequence ID" value="KAF0304654.1"/>
    <property type="molecule type" value="Genomic_DNA"/>
</dbReference>
<dbReference type="PANTHER" id="PTHR16166:SF93">
    <property type="entry name" value="INTERMEMBRANE LIPID TRANSFER PROTEIN VPS13"/>
    <property type="match status" value="1"/>
</dbReference>
<keyword evidence="6" id="KW-1185">Reference proteome</keyword>
<evidence type="ECO:0000256" key="1">
    <source>
        <dbReference type="ARBA" id="ARBA00006545"/>
    </source>
</evidence>
<organism evidence="5 6">
    <name type="scientific">Amphibalanus amphitrite</name>
    <name type="common">Striped barnacle</name>
    <name type="synonym">Balanus amphitrite</name>
    <dbReference type="NCBI Taxonomy" id="1232801"/>
    <lineage>
        <taxon>Eukaryota</taxon>
        <taxon>Metazoa</taxon>
        <taxon>Ecdysozoa</taxon>
        <taxon>Arthropoda</taxon>
        <taxon>Crustacea</taxon>
        <taxon>Multicrustacea</taxon>
        <taxon>Cirripedia</taxon>
        <taxon>Thoracica</taxon>
        <taxon>Thoracicalcarea</taxon>
        <taxon>Balanomorpha</taxon>
        <taxon>Balanoidea</taxon>
        <taxon>Balanidae</taxon>
        <taxon>Amphibalaninae</taxon>
        <taxon>Amphibalanus</taxon>
    </lineage>
</organism>
<comment type="similarity">
    <text evidence="1">Belongs to the VPS13 family.</text>
</comment>
<dbReference type="Pfam" id="PF12624">
    <property type="entry name" value="VPS13_N"/>
    <property type="match status" value="1"/>
</dbReference>
<protein>
    <submittedName>
        <fullName evidence="5">Vacuolar protein sorting-associated protein 13C</fullName>
    </submittedName>
</protein>
<accession>A0A6A4WLK1</accession>
<sequence>MTSYSPRVLGPLSPNSAPHSVGSKWKPATVGADASSVYKLVRLESMSVYWNPYCDRGRLDTEEAQEGWRALMADTLNTMAVSEERLEFLVKPLSAKLKVILNLSPERTVPHLLADLVLQDTSVQLSRQQYLSLVHAADSFSRMKVNSQYRKYRPTVEPHGNAAKWWKYAYTCIVEKTIRPYSWERIKEHRRRYREYRAEYLTFLEDPDQKVELLDKLKEMEDGLDATGILLAREEAKIEVRGL</sequence>
<dbReference type="PANTHER" id="PTHR16166">
    <property type="entry name" value="VACUOLAR PROTEIN SORTING-ASSOCIATED PROTEIN VPS13"/>
    <property type="match status" value="1"/>
</dbReference>
<dbReference type="InterPro" id="IPR026854">
    <property type="entry name" value="VPS13_N"/>
</dbReference>
<feature type="domain" description="Chorein N-terminal" evidence="4">
    <location>
        <begin position="20"/>
        <end position="240"/>
    </location>
</feature>
<comment type="caution">
    <text evidence="5">The sequence shown here is derived from an EMBL/GenBank/DDBJ whole genome shotgun (WGS) entry which is preliminary data.</text>
</comment>
<dbReference type="OrthoDB" id="428159at2759"/>
<dbReference type="AlphaFoldDB" id="A0A6A4WLK1"/>
<dbReference type="GO" id="GO:0006623">
    <property type="term" value="P:protein targeting to vacuole"/>
    <property type="evidence" value="ECO:0007669"/>
    <property type="project" value="TreeGrafter"/>
</dbReference>
<dbReference type="GO" id="GO:0045053">
    <property type="term" value="P:protein retention in Golgi apparatus"/>
    <property type="evidence" value="ECO:0007669"/>
    <property type="project" value="TreeGrafter"/>
</dbReference>
<keyword evidence="2" id="KW-0813">Transport</keyword>
<dbReference type="Proteomes" id="UP000440578">
    <property type="component" value="Unassembled WGS sequence"/>
</dbReference>
<evidence type="ECO:0000313" key="6">
    <source>
        <dbReference type="Proteomes" id="UP000440578"/>
    </source>
</evidence>
<dbReference type="InterPro" id="IPR026847">
    <property type="entry name" value="VPS13"/>
</dbReference>
<proteinExistence type="inferred from homology"/>
<evidence type="ECO:0000256" key="3">
    <source>
        <dbReference type="SAM" id="MobiDB-lite"/>
    </source>
</evidence>
<evidence type="ECO:0000256" key="2">
    <source>
        <dbReference type="ARBA" id="ARBA00022448"/>
    </source>
</evidence>